<protein>
    <submittedName>
        <fullName evidence="1">Uncharacterized protein</fullName>
    </submittedName>
</protein>
<proteinExistence type="predicted"/>
<evidence type="ECO:0000313" key="1">
    <source>
        <dbReference type="EMBL" id="TYG90043.1"/>
    </source>
</evidence>
<sequence length="264" mass="29537">MGSFGWVNPSQQQTWQNWDVEYVDGDVCFNDVVSNSEETVVSGAHAFFSVEEKREMHKPWRTALIVKLLGKILGIKALSSKPSCDKIEFLIAWVHFSKLPLEYYTVMAVWRIVSCVGRVICIDWNTEDVQRGGFARVCIDLDLTKLSKDSCPMSTIAASGTDKVLSSSTHVASDMPSKMPLQLMGTSFGPWMLVQGKTCKPVRDPISNGKSSIGSDFRHDVRRFFALNHAVDDSSNNDKTKFKVTLKDFVKHNKSGFKAGMKKD</sequence>
<dbReference type="PANTHER" id="PTHR31286:SF172">
    <property type="entry name" value="DUF4283 DOMAIN-CONTAINING PROTEIN"/>
    <property type="match status" value="1"/>
</dbReference>
<accession>A0A5D2E971</accession>
<reference evidence="1 2" key="1">
    <citation type="submission" date="2019-06" db="EMBL/GenBank/DDBJ databases">
        <title>WGS assembly of Gossypium darwinii.</title>
        <authorList>
            <person name="Chen Z.J."/>
            <person name="Sreedasyam A."/>
            <person name="Ando A."/>
            <person name="Song Q."/>
            <person name="De L."/>
            <person name="Hulse-Kemp A."/>
            <person name="Ding M."/>
            <person name="Ye W."/>
            <person name="Kirkbride R."/>
            <person name="Jenkins J."/>
            <person name="Plott C."/>
            <person name="Lovell J."/>
            <person name="Lin Y.-M."/>
            <person name="Vaughn R."/>
            <person name="Liu B."/>
            <person name="Li W."/>
            <person name="Simpson S."/>
            <person name="Scheffler B."/>
            <person name="Saski C."/>
            <person name="Grover C."/>
            <person name="Hu G."/>
            <person name="Conover J."/>
            <person name="Carlson J."/>
            <person name="Shu S."/>
            <person name="Boston L."/>
            <person name="Williams M."/>
            <person name="Peterson D."/>
            <person name="Mcgee K."/>
            <person name="Jones D."/>
            <person name="Wendel J."/>
            <person name="Stelly D."/>
            <person name="Grimwood J."/>
            <person name="Schmutz J."/>
        </authorList>
    </citation>
    <scope>NUCLEOTIDE SEQUENCE [LARGE SCALE GENOMIC DNA]</scope>
    <source>
        <strain evidence="1">1808015.09</strain>
    </source>
</reference>
<dbReference type="InterPro" id="IPR040256">
    <property type="entry name" value="At4g02000-like"/>
</dbReference>
<name>A0A5D2E971_GOSDA</name>
<organism evidence="1 2">
    <name type="scientific">Gossypium darwinii</name>
    <name type="common">Darwin's cotton</name>
    <name type="synonym">Gossypium barbadense var. darwinii</name>
    <dbReference type="NCBI Taxonomy" id="34276"/>
    <lineage>
        <taxon>Eukaryota</taxon>
        <taxon>Viridiplantae</taxon>
        <taxon>Streptophyta</taxon>
        <taxon>Embryophyta</taxon>
        <taxon>Tracheophyta</taxon>
        <taxon>Spermatophyta</taxon>
        <taxon>Magnoliopsida</taxon>
        <taxon>eudicotyledons</taxon>
        <taxon>Gunneridae</taxon>
        <taxon>Pentapetalae</taxon>
        <taxon>rosids</taxon>
        <taxon>malvids</taxon>
        <taxon>Malvales</taxon>
        <taxon>Malvaceae</taxon>
        <taxon>Malvoideae</taxon>
        <taxon>Gossypium</taxon>
    </lineage>
</organism>
<dbReference type="EMBL" id="CM017699">
    <property type="protein sequence ID" value="TYG90043.1"/>
    <property type="molecule type" value="Genomic_DNA"/>
</dbReference>
<dbReference type="AlphaFoldDB" id="A0A5D2E971"/>
<keyword evidence="2" id="KW-1185">Reference proteome</keyword>
<gene>
    <name evidence="1" type="ORF">ES288_A12G151900v1</name>
</gene>
<dbReference type="PANTHER" id="PTHR31286">
    <property type="entry name" value="GLYCINE-RICH CELL WALL STRUCTURAL PROTEIN 1.8-LIKE"/>
    <property type="match status" value="1"/>
</dbReference>
<evidence type="ECO:0000313" key="2">
    <source>
        <dbReference type="Proteomes" id="UP000323506"/>
    </source>
</evidence>
<dbReference type="Proteomes" id="UP000323506">
    <property type="component" value="Chromosome A12"/>
</dbReference>